<evidence type="ECO:0000259" key="2">
    <source>
        <dbReference type="Pfam" id="PF20349"/>
    </source>
</evidence>
<feature type="transmembrane region" description="Helical" evidence="1">
    <location>
        <begin position="70"/>
        <end position="96"/>
    </location>
</feature>
<dbReference type="EMBL" id="JABCJE010000015">
    <property type="protein sequence ID" value="NVO25447.1"/>
    <property type="molecule type" value="Genomic_DNA"/>
</dbReference>
<evidence type="ECO:0000256" key="1">
    <source>
        <dbReference type="SAM" id="Phobius"/>
    </source>
</evidence>
<feature type="transmembrane region" description="Helical" evidence="1">
    <location>
        <begin position="142"/>
        <end position="162"/>
    </location>
</feature>
<evidence type="ECO:0000313" key="3">
    <source>
        <dbReference type="EMBL" id="NVO25447.1"/>
    </source>
</evidence>
<keyword evidence="1" id="KW-0812">Transmembrane</keyword>
<gene>
    <name evidence="3" type="ORF">HJ536_18990</name>
</gene>
<dbReference type="AlphaFoldDB" id="A0A850Q6Q1"/>
<sequence>MPEWFVTALADLERTPLGEWVRTATHAYPVLECIHILGIACLVGGALAVDLRLMGLRGRDVPITTVTRKLLPLCHVGFIAVAISGVLMFTGIARAVGLSAAAPWKLGLIALAGVNIAVFHFGIYRSVAIWDRAASPPLPARISGAVSAASWIGVLIAGRYLAYV</sequence>
<organism evidence="3 4">
    <name type="scientific">Donghicola mangrovi</name>
    <dbReference type="NCBI Taxonomy" id="2729614"/>
    <lineage>
        <taxon>Bacteria</taxon>
        <taxon>Pseudomonadati</taxon>
        <taxon>Pseudomonadota</taxon>
        <taxon>Alphaproteobacteria</taxon>
        <taxon>Rhodobacterales</taxon>
        <taxon>Roseobacteraceae</taxon>
        <taxon>Donghicola</taxon>
    </lineage>
</organism>
<keyword evidence="1" id="KW-1133">Transmembrane helix</keyword>
<protein>
    <recommendedName>
        <fullName evidence="2">DUF6644 domain-containing protein</fullName>
    </recommendedName>
</protein>
<dbReference type="InterPro" id="IPR046586">
    <property type="entry name" value="DUF6644"/>
</dbReference>
<feature type="transmembrane region" description="Helical" evidence="1">
    <location>
        <begin position="108"/>
        <end position="130"/>
    </location>
</feature>
<dbReference type="RefSeq" id="WP_177158985.1">
    <property type="nucleotide sequence ID" value="NZ_JABCJE010000015.1"/>
</dbReference>
<name>A0A850Q6Q1_9RHOB</name>
<evidence type="ECO:0000313" key="4">
    <source>
        <dbReference type="Proteomes" id="UP000592216"/>
    </source>
</evidence>
<proteinExistence type="predicted"/>
<keyword evidence="1" id="KW-0472">Membrane</keyword>
<comment type="caution">
    <text evidence="3">The sequence shown here is derived from an EMBL/GenBank/DDBJ whole genome shotgun (WGS) entry which is preliminary data.</text>
</comment>
<reference evidence="3 4" key="1">
    <citation type="submission" date="2020-04" db="EMBL/GenBank/DDBJ databases">
        <title>Donghicola sp., a member of the Rhodobacteraceae family isolated from mangrove forest in Thailand.</title>
        <authorList>
            <person name="Charoenyingcharoen P."/>
            <person name="Yukphan P."/>
        </authorList>
    </citation>
    <scope>NUCLEOTIDE SEQUENCE [LARGE SCALE GENOMIC DNA]</scope>
    <source>
        <strain evidence="3 4">B5-SW-15</strain>
    </source>
</reference>
<feature type="domain" description="DUF6644" evidence="2">
    <location>
        <begin position="32"/>
        <end position="163"/>
    </location>
</feature>
<accession>A0A850Q6Q1</accession>
<feature type="transmembrane region" description="Helical" evidence="1">
    <location>
        <begin position="27"/>
        <end position="49"/>
    </location>
</feature>
<dbReference type="Pfam" id="PF20349">
    <property type="entry name" value="DUF6644"/>
    <property type="match status" value="1"/>
</dbReference>
<dbReference type="Proteomes" id="UP000592216">
    <property type="component" value="Unassembled WGS sequence"/>
</dbReference>